<protein>
    <submittedName>
        <fullName evidence="11">SPOSA6832_02933-mRNA-1:cds</fullName>
    </submittedName>
</protein>
<keyword evidence="7" id="KW-0223">Dioxygenase</keyword>
<dbReference type="Gene3D" id="3.30.2020.30">
    <property type="match status" value="1"/>
</dbReference>
<dbReference type="InterPro" id="IPR042098">
    <property type="entry name" value="TauD-like_sf"/>
</dbReference>
<gene>
    <name evidence="11" type="primary">SPOSA6832_02933</name>
</gene>
<evidence type="ECO:0000256" key="6">
    <source>
        <dbReference type="ARBA" id="ARBA00022873"/>
    </source>
</evidence>
<dbReference type="InterPro" id="IPR038492">
    <property type="entry name" value="GBBH-like_N_sf"/>
</dbReference>
<evidence type="ECO:0000313" key="12">
    <source>
        <dbReference type="Proteomes" id="UP000243876"/>
    </source>
</evidence>
<dbReference type="FunFam" id="3.60.130.10:FF:000001">
    <property type="entry name" value="Trimethyllysine dioxygenase, mitochondrial"/>
    <property type="match status" value="1"/>
</dbReference>
<comment type="pathway">
    <text evidence="3">Amine and polyamine biosynthesis; carnitine biosynthesis.</text>
</comment>
<evidence type="ECO:0000256" key="9">
    <source>
        <dbReference type="ARBA" id="ARBA00023004"/>
    </source>
</evidence>
<feature type="non-terminal residue" evidence="11">
    <location>
        <position position="1"/>
    </location>
</feature>
<evidence type="ECO:0000256" key="5">
    <source>
        <dbReference type="ARBA" id="ARBA00022723"/>
    </source>
</evidence>
<comment type="similarity">
    <text evidence="4">Belongs to the gamma-BBH/TMLD family.</text>
</comment>
<name>A0A0D6EMN4_SPOSA</name>
<accession>A0A0D6EMN4</accession>
<keyword evidence="8" id="KW-0560">Oxidoreductase</keyword>
<comment type="cofactor">
    <cofactor evidence="2">
        <name>L-ascorbate</name>
        <dbReference type="ChEBI" id="CHEBI:38290"/>
    </cofactor>
</comment>
<dbReference type="EMBL" id="CENE01000012">
    <property type="protein sequence ID" value="CEQ41214.1"/>
    <property type="molecule type" value="Genomic_DNA"/>
</dbReference>
<dbReference type="GO" id="GO:0005506">
    <property type="term" value="F:iron ion binding"/>
    <property type="evidence" value="ECO:0007669"/>
    <property type="project" value="InterPro"/>
</dbReference>
<dbReference type="PANTHER" id="PTHR10696:SF51">
    <property type="entry name" value="TRIMETHYLLYSINE DIOXYGENASE, MITOCHONDRIAL"/>
    <property type="match status" value="1"/>
</dbReference>
<keyword evidence="12" id="KW-1185">Reference proteome</keyword>
<sequence length="407" mass="46000">MSLTFKPGSSTLWLRDHCREPRSCHPATKQRLVDTCKIPPDHHPHIVRAETDGLYLDWPETAFESSYRSFFPWSFLIEHSYNPPLVRKDDLPSVDEGKVFWTSAIASELPSVTYDEVMSSEKGVYEWLKRINSYGFSFCSGIPPTPEATEALIRRIAFIRETHYGGFWDFTANLEHGDLAYSDVRLEGHTDTTYFTDLFHLLSPSTSHSGGHNLLIDGFRAARLLRSSNPSAYTLLSTLPIPSHASGSGSASLPSGVHLRPLRRYPVFNHDEHGELVQVRWNGDDRGVVGGEAFEGSKMDEWYEALRAWEGILRSEEAQLWSKMEMGTAIIFDNLRVLHGRSAFSGERRLCGAYVNGDDYRSRLRGLEKQFGGQTEREKAMDRLLEKYGVERTGGEKGGVWDGYLGL</sequence>
<dbReference type="Proteomes" id="UP000243876">
    <property type="component" value="Unassembled WGS sequence"/>
</dbReference>
<dbReference type="GO" id="GO:0005739">
    <property type="term" value="C:mitochondrion"/>
    <property type="evidence" value="ECO:0007669"/>
    <property type="project" value="TreeGrafter"/>
</dbReference>
<dbReference type="GO" id="GO:0050353">
    <property type="term" value="F:trimethyllysine dioxygenase activity"/>
    <property type="evidence" value="ECO:0007669"/>
    <property type="project" value="InterPro"/>
</dbReference>
<evidence type="ECO:0000256" key="8">
    <source>
        <dbReference type="ARBA" id="ARBA00023002"/>
    </source>
</evidence>
<evidence type="ECO:0000256" key="3">
    <source>
        <dbReference type="ARBA" id="ARBA00005022"/>
    </source>
</evidence>
<dbReference type="Pfam" id="PF02668">
    <property type="entry name" value="TauD"/>
    <property type="match status" value="1"/>
</dbReference>
<dbReference type="InterPro" id="IPR012776">
    <property type="entry name" value="Trimethyllysine_dOase"/>
</dbReference>
<reference evidence="12" key="1">
    <citation type="submission" date="2015-02" db="EMBL/GenBank/DDBJ databases">
        <authorList>
            <person name="Gon?alves P."/>
        </authorList>
    </citation>
    <scope>NUCLEOTIDE SEQUENCE [LARGE SCALE GENOMIC DNA]</scope>
</reference>
<dbReference type="InterPro" id="IPR003819">
    <property type="entry name" value="TauD/TfdA-like"/>
</dbReference>
<comment type="cofactor">
    <cofactor evidence="1">
        <name>Fe(2+)</name>
        <dbReference type="ChEBI" id="CHEBI:29033"/>
    </cofactor>
</comment>
<keyword evidence="5" id="KW-0479">Metal-binding</keyword>
<dbReference type="AlphaFoldDB" id="A0A0D6EMN4"/>
<dbReference type="Gene3D" id="3.60.130.10">
    <property type="entry name" value="Clavaminate synthase-like"/>
    <property type="match status" value="1"/>
</dbReference>
<organism evidence="11 12">
    <name type="scientific">Sporidiobolus salmonicolor</name>
    <name type="common">Yeast-like fungus</name>
    <name type="synonym">Sporobolomyces salmonicolor</name>
    <dbReference type="NCBI Taxonomy" id="5005"/>
    <lineage>
        <taxon>Eukaryota</taxon>
        <taxon>Fungi</taxon>
        <taxon>Dikarya</taxon>
        <taxon>Basidiomycota</taxon>
        <taxon>Pucciniomycotina</taxon>
        <taxon>Microbotryomycetes</taxon>
        <taxon>Sporidiobolales</taxon>
        <taxon>Sporidiobolaceae</taxon>
        <taxon>Sporobolomyces</taxon>
    </lineage>
</organism>
<evidence type="ECO:0000259" key="10">
    <source>
        <dbReference type="Pfam" id="PF02668"/>
    </source>
</evidence>
<evidence type="ECO:0000256" key="1">
    <source>
        <dbReference type="ARBA" id="ARBA00001954"/>
    </source>
</evidence>
<evidence type="ECO:0000256" key="4">
    <source>
        <dbReference type="ARBA" id="ARBA00008654"/>
    </source>
</evidence>
<keyword evidence="6" id="KW-0124">Carnitine biosynthesis</keyword>
<dbReference type="GO" id="GO:0045329">
    <property type="term" value="P:carnitine biosynthetic process"/>
    <property type="evidence" value="ECO:0007669"/>
    <property type="project" value="UniProtKB-UniPathway"/>
</dbReference>
<dbReference type="CDD" id="cd00250">
    <property type="entry name" value="CAS_like"/>
    <property type="match status" value="1"/>
</dbReference>
<evidence type="ECO:0000256" key="7">
    <source>
        <dbReference type="ARBA" id="ARBA00022964"/>
    </source>
</evidence>
<dbReference type="PANTHER" id="PTHR10696">
    <property type="entry name" value="GAMMA-BUTYROBETAINE HYDROXYLASE-RELATED"/>
    <property type="match status" value="1"/>
</dbReference>
<dbReference type="SUPFAM" id="SSF51197">
    <property type="entry name" value="Clavaminate synthase-like"/>
    <property type="match status" value="1"/>
</dbReference>
<keyword evidence="9" id="KW-0408">Iron</keyword>
<evidence type="ECO:0000313" key="11">
    <source>
        <dbReference type="EMBL" id="CEQ41214.1"/>
    </source>
</evidence>
<dbReference type="NCBIfam" id="TIGR02410">
    <property type="entry name" value="carnitine_TMLD"/>
    <property type="match status" value="1"/>
</dbReference>
<dbReference type="UniPathway" id="UPA00118"/>
<dbReference type="OrthoDB" id="408743at2759"/>
<dbReference type="InterPro" id="IPR050411">
    <property type="entry name" value="AlphaKG_dependent_hydroxylases"/>
</dbReference>
<proteinExistence type="inferred from homology"/>
<feature type="domain" description="TauD/TfdA-like" evidence="10">
    <location>
        <begin position="106"/>
        <end position="354"/>
    </location>
</feature>
<evidence type="ECO:0000256" key="2">
    <source>
        <dbReference type="ARBA" id="ARBA00001961"/>
    </source>
</evidence>